<dbReference type="Proteomes" id="UP001341281">
    <property type="component" value="Chromosome 04"/>
</dbReference>
<evidence type="ECO:0000256" key="1">
    <source>
        <dbReference type="SAM" id="MobiDB-lite"/>
    </source>
</evidence>
<feature type="compositionally biased region" description="Basic and acidic residues" evidence="1">
    <location>
        <begin position="1"/>
        <end position="14"/>
    </location>
</feature>
<reference evidence="2 3" key="1">
    <citation type="submission" date="2024-02" db="EMBL/GenBank/DDBJ databases">
        <title>High-quality chromosome-scale genome assembly of Pensacola bahiagrass (Paspalum notatum Flugge var. saurae).</title>
        <authorList>
            <person name="Vega J.M."/>
            <person name="Podio M."/>
            <person name="Orjuela J."/>
            <person name="Siena L.A."/>
            <person name="Pessino S.C."/>
            <person name="Combes M.C."/>
            <person name="Mariac C."/>
            <person name="Albertini E."/>
            <person name="Pupilli F."/>
            <person name="Ortiz J.P.A."/>
            <person name="Leblanc O."/>
        </authorList>
    </citation>
    <scope>NUCLEOTIDE SEQUENCE [LARGE SCALE GENOMIC DNA]</scope>
    <source>
        <strain evidence="2">R1</strain>
        <tissue evidence="2">Leaf</tissue>
    </source>
</reference>
<feature type="region of interest" description="Disordered" evidence="1">
    <location>
        <begin position="1"/>
        <end position="26"/>
    </location>
</feature>
<proteinExistence type="predicted"/>
<protein>
    <recommendedName>
        <fullName evidence="4">F-box domain-containing protein</fullName>
    </recommendedName>
</protein>
<dbReference type="AlphaFoldDB" id="A0AAQ3TDZ3"/>
<dbReference type="EMBL" id="CP144748">
    <property type="protein sequence ID" value="WVZ70939.1"/>
    <property type="molecule type" value="Genomic_DNA"/>
</dbReference>
<keyword evidence="3" id="KW-1185">Reference proteome</keyword>
<gene>
    <name evidence="2" type="ORF">U9M48_019568</name>
</gene>
<accession>A0AAQ3TDZ3</accession>
<evidence type="ECO:0000313" key="2">
    <source>
        <dbReference type="EMBL" id="WVZ70939.1"/>
    </source>
</evidence>
<organism evidence="2 3">
    <name type="scientific">Paspalum notatum var. saurae</name>
    <dbReference type="NCBI Taxonomy" id="547442"/>
    <lineage>
        <taxon>Eukaryota</taxon>
        <taxon>Viridiplantae</taxon>
        <taxon>Streptophyta</taxon>
        <taxon>Embryophyta</taxon>
        <taxon>Tracheophyta</taxon>
        <taxon>Spermatophyta</taxon>
        <taxon>Magnoliopsida</taxon>
        <taxon>Liliopsida</taxon>
        <taxon>Poales</taxon>
        <taxon>Poaceae</taxon>
        <taxon>PACMAD clade</taxon>
        <taxon>Panicoideae</taxon>
        <taxon>Andropogonodae</taxon>
        <taxon>Paspaleae</taxon>
        <taxon>Paspalinae</taxon>
        <taxon>Paspalum</taxon>
    </lineage>
</organism>
<sequence length="106" mass="12128">MDSRRQEKEDEREGCPCGGATEAVDHSDHLHDTVLLDVFTRIGDVKALGHCALLSRRLHAQPMEQRLVYYEYHTSRKVEQLEPFPVQHQQDGNSAMEAVTDKIKKV</sequence>
<evidence type="ECO:0000313" key="3">
    <source>
        <dbReference type="Proteomes" id="UP001341281"/>
    </source>
</evidence>
<name>A0AAQ3TDZ3_PASNO</name>
<evidence type="ECO:0008006" key="4">
    <source>
        <dbReference type="Google" id="ProtNLM"/>
    </source>
</evidence>